<accession>A0A3S5YR05</accession>
<dbReference type="EMBL" id="AWRC01000002">
    <property type="protein sequence ID" value="OLW05096.1"/>
    <property type="molecule type" value="Genomic_DNA"/>
</dbReference>
<protein>
    <submittedName>
        <fullName evidence="1">Uncharacterized protein</fullName>
    </submittedName>
</protein>
<dbReference type="AlphaFoldDB" id="A0A3S5YR05"/>
<reference evidence="1" key="1">
    <citation type="submission" date="2013-09" db="EMBL/GenBank/DDBJ databases">
        <title>Salmonella enterica subsp. IIIa serovar 18:z4:z23:-.</title>
        <authorList>
            <person name="Chen Y."/>
            <person name="Li C."/>
            <person name="Mcdermott P."/>
            <person name="Zhao S."/>
        </authorList>
    </citation>
    <scope>NUCLEOTIDE SEQUENCE [LARGE SCALE GENOMIC DNA]</scope>
    <source>
        <strain evidence="1">N26626</strain>
    </source>
</reference>
<comment type="caution">
    <text evidence="1">The sequence shown here is derived from an EMBL/GenBank/DDBJ whole genome shotgun (WGS) entry which is preliminary data.</text>
</comment>
<proteinExistence type="predicted"/>
<dbReference type="Proteomes" id="UP000868500">
    <property type="component" value="Unassembled WGS sequence"/>
</dbReference>
<name>A0A3S5YR05_SALER</name>
<gene>
    <name evidence="1" type="ORF">P298_04815</name>
</gene>
<evidence type="ECO:0000313" key="1">
    <source>
        <dbReference type="EMBL" id="OLW05096.1"/>
    </source>
</evidence>
<sequence>MLMKDINSKDNLSIYRGNYEKSHIFTITFGAVGNSFFGISDDYQ</sequence>
<organism evidence="1">
    <name type="scientific">Salmonella enterica subsp. arizonae serovar 18:z4,z23:- str. CVM N26626</name>
    <dbReference type="NCBI Taxonomy" id="1395119"/>
    <lineage>
        <taxon>Bacteria</taxon>
        <taxon>Pseudomonadati</taxon>
        <taxon>Pseudomonadota</taxon>
        <taxon>Gammaproteobacteria</taxon>
        <taxon>Enterobacterales</taxon>
        <taxon>Enterobacteriaceae</taxon>
        <taxon>Salmonella</taxon>
    </lineage>
</organism>